<evidence type="ECO:0000313" key="2">
    <source>
        <dbReference type="Proteomes" id="UP000012313"/>
    </source>
</evidence>
<dbReference type="EMBL" id="AOHC02000018">
    <property type="protein sequence ID" value="EMY78778.1"/>
    <property type="molecule type" value="Genomic_DNA"/>
</dbReference>
<name>N1WSF8_9LEPT</name>
<organism evidence="1 2">
    <name type="scientific">Leptospira weilii serovar Ranarum str. ICFT</name>
    <dbReference type="NCBI Taxonomy" id="1218598"/>
    <lineage>
        <taxon>Bacteria</taxon>
        <taxon>Pseudomonadati</taxon>
        <taxon>Spirochaetota</taxon>
        <taxon>Spirochaetia</taxon>
        <taxon>Leptospirales</taxon>
        <taxon>Leptospiraceae</taxon>
        <taxon>Leptospira</taxon>
    </lineage>
</organism>
<dbReference type="AlphaFoldDB" id="N1WSF8"/>
<dbReference type="STRING" id="1218598.LEP1GSC060_2157"/>
<protein>
    <submittedName>
        <fullName evidence="1">Uncharacterized protein</fullName>
    </submittedName>
</protein>
<accession>N1WSF8</accession>
<sequence length="52" mass="5940">MIFLSFPDIQSISDLYPPKFSGLVRLISQFSSRFQEFKINPNGSKPGQHPEI</sequence>
<dbReference type="Proteomes" id="UP000012313">
    <property type="component" value="Unassembled WGS sequence"/>
</dbReference>
<keyword evidence="2" id="KW-1185">Reference proteome</keyword>
<evidence type="ECO:0000313" key="1">
    <source>
        <dbReference type="EMBL" id="EMY78778.1"/>
    </source>
</evidence>
<reference evidence="1" key="1">
    <citation type="submission" date="2013-03" db="EMBL/GenBank/DDBJ databases">
        <authorList>
            <person name="Harkins D.M."/>
            <person name="Durkin A.S."/>
            <person name="Brinkac L.M."/>
            <person name="Haft D.H."/>
            <person name="Selengut J.D."/>
            <person name="Sanka R."/>
            <person name="DePew J."/>
            <person name="Purushe J."/>
            <person name="Hartskeerl R.A."/>
            <person name="Ahmed A."/>
            <person name="van der Linden H."/>
            <person name="Goris M.G.A."/>
            <person name="Vinetz J.M."/>
            <person name="Sutton G.G."/>
            <person name="Nierman W.C."/>
            <person name="Fouts D.E."/>
        </authorList>
    </citation>
    <scope>NUCLEOTIDE SEQUENCE [LARGE SCALE GENOMIC DNA]</scope>
    <source>
        <strain evidence="1">ICFT</strain>
    </source>
</reference>
<proteinExistence type="predicted"/>
<gene>
    <name evidence="1" type="ORF">LEP1GSC060_2157</name>
</gene>
<comment type="caution">
    <text evidence="1">The sequence shown here is derived from an EMBL/GenBank/DDBJ whole genome shotgun (WGS) entry which is preliminary data.</text>
</comment>